<dbReference type="EMBL" id="NQWI01000091">
    <property type="protein sequence ID" value="PDW02044.1"/>
    <property type="molecule type" value="Genomic_DNA"/>
</dbReference>
<dbReference type="GO" id="GO:0006508">
    <property type="term" value="P:proteolysis"/>
    <property type="evidence" value="ECO:0007669"/>
    <property type="project" value="UniProtKB-KW"/>
</dbReference>
<dbReference type="Proteomes" id="UP000220527">
    <property type="component" value="Unassembled WGS sequence"/>
</dbReference>
<reference evidence="8" key="1">
    <citation type="submission" date="2017-08" db="EMBL/GenBank/DDBJ databases">
        <authorList>
            <person name="Grouzdev D.S."/>
            <person name="Gaisin V.A."/>
            <person name="Rysina M.S."/>
            <person name="Gorlenko V.M."/>
        </authorList>
    </citation>
    <scope>NUCLEOTIDE SEQUENCE [LARGE SCALE GENOMIC DNA]</scope>
    <source>
        <strain evidence="8">Kir15-3F</strain>
    </source>
</reference>
<dbReference type="PRINTS" id="PR00723">
    <property type="entry name" value="SUBTILISIN"/>
</dbReference>
<sequence length="1058" mass="112923">MTTVRSFVTLLLVFLFLLYTFPLRAPYAAQHDAPSLISEPTSLRQTVALGANQGLTLSLQNSGTSPVNLRLLRALGHEDSPTLAAPSLPPALPQHNKPRVDPQIAQAQAEDPLGRSEFLVLLEDQADLSAAYLLNDWYARGDYVYRTLHAHAARTQAPLRALLDARGISYTPFWIMNALAVHGDASTVAALAADLRVAQIRAFEVAHLDAPSPSVPRAELQQLSLCAADDQHVCWNIRQVGANRVWNDFGVRGTGITVASIDSGVMLEHPALLAAYRGNQGGRIEHRYNWYDPYGSAPSPSDAGIHGTHVTGIMVGRGTSASNPAIGVAPGANWIAARACSARDCNEADIIQAAQWLLAPTDTNGRNPRPDLRPHIINNSWTSGQDNAWFTSYVNAWRAAGIYPVFAGGNSGNTRQCSTVQSPGDFPNVTAVGATDSNKALVHFSSIGPTLDGRIKPDLVAPGSSVISSVDDSRIYASLNGTSMAAPHVAAGVALLWAANPALLGDYAATYAALTRSAEPIDVDSRFGSDTFANCPADQLPNNIIGYGLLNLHAAVGMVSVDVPWLHLDQPSPTRLAAGERSSISVTLDASRVPGPGRYQGRILVYGDDLNQSPLAIPVTMEVPADPSHATVQGQVTRSSDGTPLNASVSVATGPTVATDATGSYSLTLAPATSPYQLSASAQGHTTVTSSLTLSATQQVTRNFALEEQQPSIGFDPTPQSFTLTVTQVISASFPISNEGSSALNYSATIPNERYGVWRSDEADGPSSTWREPPASAERLIPITLEHAALSRTRKPIGTPCSAICNLQSTIVNGVRLTNGGTSAAIPLGFSFPFFENNYEELRIGAHGLLLFGQLPSGELNFSEQCLPLSETSGPSIAVLRARLDPSHPAARISYAQLNVGFLVSWQNVPLADNPDVRLSFQALLQPDGRISLHYENVSGLGPEAWASVGVQRSRFNSQNVSCRNDRPLQNGLSIELRPQPGPSNWISINTPIGNLEPNEQGAIAAQLMWHNPRGQAWPFSATLEVRSNDPQQPIVRKSIRAQAEEPGYQVLLPLVVR</sequence>
<feature type="domain" description="Peptidase S8/S53" evidence="6">
    <location>
        <begin position="253"/>
        <end position="548"/>
    </location>
</feature>
<accession>A0A2A6RFY5</accession>
<keyword evidence="8" id="KW-1185">Reference proteome</keyword>
<dbReference type="RefSeq" id="WP_097645111.1">
    <property type="nucleotide sequence ID" value="NZ_NQWI01000091.1"/>
</dbReference>
<comment type="similarity">
    <text evidence="1 5">Belongs to the peptidase S8 family.</text>
</comment>
<evidence type="ECO:0000313" key="7">
    <source>
        <dbReference type="EMBL" id="PDW02044.1"/>
    </source>
</evidence>
<feature type="active site" description="Charge relay system" evidence="5">
    <location>
        <position position="306"/>
    </location>
</feature>
<dbReference type="OrthoDB" id="9798386at2"/>
<dbReference type="SUPFAM" id="SSF52743">
    <property type="entry name" value="Subtilisin-like"/>
    <property type="match status" value="1"/>
</dbReference>
<dbReference type="PROSITE" id="PS51892">
    <property type="entry name" value="SUBTILASE"/>
    <property type="match status" value="1"/>
</dbReference>
<gene>
    <name evidence="7" type="ORF">CJ255_16045</name>
</gene>
<dbReference type="Gene3D" id="3.40.50.200">
    <property type="entry name" value="Peptidase S8/S53 domain"/>
    <property type="match status" value="1"/>
</dbReference>
<evidence type="ECO:0000259" key="6">
    <source>
        <dbReference type="Pfam" id="PF00082"/>
    </source>
</evidence>
<keyword evidence="3 5" id="KW-0378">Hydrolase</keyword>
<dbReference type="PANTHER" id="PTHR43399">
    <property type="entry name" value="SUBTILISIN-RELATED"/>
    <property type="match status" value="1"/>
</dbReference>
<dbReference type="PANTHER" id="PTHR43399:SF4">
    <property type="entry name" value="CELL WALL-ASSOCIATED PROTEASE"/>
    <property type="match status" value="1"/>
</dbReference>
<dbReference type="InterPro" id="IPR023828">
    <property type="entry name" value="Peptidase_S8_Ser-AS"/>
</dbReference>
<keyword evidence="4 5" id="KW-0720">Serine protease</keyword>
<dbReference type="InterPro" id="IPR015500">
    <property type="entry name" value="Peptidase_S8_subtilisin-rel"/>
</dbReference>
<name>A0A2A6RFY5_9CHLR</name>
<dbReference type="GO" id="GO:0004252">
    <property type="term" value="F:serine-type endopeptidase activity"/>
    <property type="evidence" value="ECO:0007669"/>
    <property type="project" value="UniProtKB-UniRule"/>
</dbReference>
<dbReference type="PROSITE" id="PS00138">
    <property type="entry name" value="SUBTILASE_SER"/>
    <property type="match status" value="1"/>
</dbReference>
<dbReference type="InterPro" id="IPR008969">
    <property type="entry name" value="CarboxyPept-like_regulatory"/>
</dbReference>
<protein>
    <recommendedName>
        <fullName evidence="6">Peptidase S8/S53 domain-containing protein</fullName>
    </recommendedName>
</protein>
<dbReference type="SUPFAM" id="SSF49464">
    <property type="entry name" value="Carboxypeptidase regulatory domain-like"/>
    <property type="match status" value="1"/>
</dbReference>
<evidence type="ECO:0000313" key="8">
    <source>
        <dbReference type="Proteomes" id="UP000220527"/>
    </source>
</evidence>
<proteinExistence type="inferred from homology"/>
<evidence type="ECO:0000256" key="2">
    <source>
        <dbReference type="ARBA" id="ARBA00022670"/>
    </source>
</evidence>
<evidence type="ECO:0000256" key="5">
    <source>
        <dbReference type="PROSITE-ProRule" id="PRU01240"/>
    </source>
</evidence>
<dbReference type="InterPro" id="IPR051048">
    <property type="entry name" value="Peptidase_S8/S53_subtilisin"/>
</dbReference>
<feature type="active site" description="Charge relay system" evidence="5">
    <location>
        <position position="262"/>
    </location>
</feature>
<evidence type="ECO:0000256" key="4">
    <source>
        <dbReference type="ARBA" id="ARBA00022825"/>
    </source>
</evidence>
<evidence type="ECO:0000256" key="3">
    <source>
        <dbReference type="ARBA" id="ARBA00022801"/>
    </source>
</evidence>
<dbReference type="InterPro" id="IPR022398">
    <property type="entry name" value="Peptidase_S8_His-AS"/>
</dbReference>
<organism evidence="7 8">
    <name type="scientific">Candidatus Viridilinea mediisalina</name>
    <dbReference type="NCBI Taxonomy" id="2024553"/>
    <lineage>
        <taxon>Bacteria</taxon>
        <taxon>Bacillati</taxon>
        <taxon>Chloroflexota</taxon>
        <taxon>Chloroflexia</taxon>
        <taxon>Chloroflexales</taxon>
        <taxon>Chloroflexineae</taxon>
        <taxon>Oscillochloridaceae</taxon>
        <taxon>Candidatus Viridilinea</taxon>
    </lineage>
</organism>
<feature type="active site" description="Charge relay system" evidence="5">
    <location>
        <position position="483"/>
    </location>
</feature>
<evidence type="ECO:0000256" key="1">
    <source>
        <dbReference type="ARBA" id="ARBA00011073"/>
    </source>
</evidence>
<dbReference type="PROSITE" id="PS00137">
    <property type="entry name" value="SUBTILASE_HIS"/>
    <property type="match status" value="1"/>
</dbReference>
<dbReference type="InterPro" id="IPR000209">
    <property type="entry name" value="Peptidase_S8/S53_dom"/>
</dbReference>
<comment type="caution">
    <text evidence="7">The sequence shown here is derived from an EMBL/GenBank/DDBJ whole genome shotgun (WGS) entry which is preliminary data.</text>
</comment>
<dbReference type="Pfam" id="PF00082">
    <property type="entry name" value="Peptidase_S8"/>
    <property type="match status" value="1"/>
</dbReference>
<dbReference type="Pfam" id="PF13620">
    <property type="entry name" value="CarboxypepD_reg"/>
    <property type="match status" value="1"/>
</dbReference>
<dbReference type="AlphaFoldDB" id="A0A2A6RFY5"/>
<dbReference type="InterPro" id="IPR036852">
    <property type="entry name" value="Peptidase_S8/S53_dom_sf"/>
</dbReference>
<keyword evidence="2 5" id="KW-0645">Protease</keyword>
<dbReference type="Gene3D" id="2.60.40.1120">
    <property type="entry name" value="Carboxypeptidase-like, regulatory domain"/>
    <property type="match status" value="1"/>
</dbReference>